<evidence type="ECO:0000313" key="8">
    <source>
        <dbReference type="Ensembl" id="ENSENLP00000052290.1"/>
    </source>
</evidence>
<dbReference type="PANTHER" id="PTHR10628">
    <property type="entry name" value="SIALIDASE"/>
    <property type="match status" value="1"/>
</dbReference>
<dbReference type="GO" id="GO:0009313">
    <property type="term" value="P:oligosaccharide catabolic process"/>
    <property type="evidence" value="ECO:0007669"/>
    <property type="project" value="TreeGrafter"/>
</dbReference>
<dbReference type="InterPro" id="IPR011040">
    <property type="entry name" value="Sialidase"/>
</dbReference>
<dbReference type="GO" id="GO:0004308">
    <property type="term" value="F:exo-alpha-sialidase activity"/>
    <property type="evidence" value="ECO:0007669"/>
    <property type="project" value="UniProtKB-EC"/>
</dbReference>
<sequence>MGNLDSPIHLNMHPQKQTLLKSCVYRIPALLYERKSETLLAFAEQRKTSSDSHADTLVLKTGKVKEESPDWSDFKSVDEARIEGHRTMNPCPLYERNNQTLFLFFICVEGTVEESWQINNGINKTRLCYIYSEDLGQSWSSVTDLTDTLAEINNWATFAVGPGHGIQMESGRLIVPVYGYAKGGAPYAISLYSDDNGDHWQFGKMLQTKSIECGMAEFFDEGQNSFIYCNARSQEGYRVEAISENDGDEFCKLSGPPTLPETGRGCQGSVISFPAQSEDANTECDQSQDKNKWLLYTHPSNHRRRIDLGVYLNKSPQDPNTWSKPWIINQGPSGYSDLAYIGEGWFACLMECGDKTEIEQIACVQMGTLILINGDLIDKYINV</sequence>
<dbReference type="CDD" id="cd15482">
    <property type="entry name" value="Sialidase_non-viral"/>
    <property type="match status" value="1"/>
</dbReference>
<keyword evidence="6" id="KW-0378">Hydrolase</keyword>
<reference evidence="8" key="1">
    <citation type="submission" date="2021-04" db="EMBL/GenBank/DDBJ databases">
        <authorList>
            <consortium name="Wellcome Sanger Institute Data Sharing"/>
        </authorList>
    </citation>
    <scope>NUCLEOTIDE SEQUENCE [LARGE SCALE GENOMIC DNA]</scope>
</reference>
<organism evidence="8 9">
    <name type="scientific">Echeneis naucrates</name>
    <name type="common">Live sharksucker</name>
    <dbReference type="NCBI Taxonomy" id="173247"/>
    <lineage>
        <taxon>Eukaryota</taxon>
        <taxon>Metazoa</taxon>
        <taxon>Chordata</taxon>
        <taxon>Craniata</taxon>
        <taxon>Vertebrata</taxon>
        <taxon>Euteleostomi</taxon>
        <taxon>Actinopterygii</taxon>
        <taxon>Neopterygii</taxon>
        <taxon>Teleostei</taxon>
        <taxon>Neoteleostei</taxon>
        <taxon>Acanthomorphata</taxon>
        <taxon>Carangaria</taxon>
        <taxon>Carangiformes</taxon>
        <taxon>Echeneidae</taxon>
        <taxon>Echeneis</taxon>
    </lineage>
</organism>
<keyword evidence="9" id="KW-1185">Reference proteome</keyword>
<feature type="domain" description="Sialidase" evidence="7">
    <location>
        <begin position="38"/>
        <end position="344"/>
    </location>
</feature>
<evidence type="ECO:0000256" key="5">
    <source>
        <dbReference type="ARBA" id="ARBA00023277"/>
    </source>
</evidence>
<evidence type="ECO:0000256" key="1">
    <source>
        <dbReference type="ARBA" id="ARBA00000427"/>
    </source>
</evidence>
<evidence type="ECO:0000259" key="7">
    <source>
        <dbReference type="Pfam" id="PF13088"/>
    </source>
</evidence>
<dbReference type="SUPFAM" id="SSF50939">
    <property type="entry name" value="Sialidases"/>
    <property type="match status" value="1"/>
</dbReference>
<dbReference type="InterPro" id="IPR026856">
    <property type="entry name" value="Sialidase_fam"/>
</dbReference>
<dbReference type="InParanoid" id="A0A665X7H6"/>
<dbReference type="EC" id="3.2.1.18" evidence="3"/>
<dbReference type="PANTHER" id="PTHR10628:SF23">
    <property type="entry name" value="SIALIDASE-3"/>
    <property type="match status" value="1"/>
</dbReference>
<dbReference type="GO" id="GO:0016020">
    <property type="term" value="C:membrane"/>
    <property type="evidence" value="ECO:0007669"/>
    <property type="project" value="TreeGrafter"/>
</dbReference>
<evidence type="ECO:0000313" key="9">
    <source>
        <dbReference type="Proteomes" id="UP000472264"/>
    </source>
</evidence>
<comment type="catalytic activity">
    <reaction evidence="1">
        <text>Hydrolysis of alpha-(2-&gt;3)-, alpha-(2-&gt;6)-, alpha-(2-&gt;8)- glycosidic linkages of terminal sialic acid residues in oligosaccharides, glycoproteins, glycolipids, colominic acid and synthetic substrates.</text>
        <dbReference type="EC" id="3.2.1.18"/>
    </reaction>
</comment>
<evidence type="ECO:0000256" key="2">
    <source>
        <dbReference type="ARBA" id="ARBA00009348"/>
    </source>
</evidence>
<proteinExistence type="inferred from homology"/>
<dbReference type="Ensembl" id="ENSENLT00000053549.1">
    <property type="protein sequence ID" value="ENSENLP00000052290.1"/>
    <property type="gene ID" value="ENSENLG00000021866.1"/>
</dbReference>
<keyword evidence="4" id="KW-0443">Lipid metabolism</keyword>
<reference evidence="8" key="2">
    <citation type="submission" date="2025-08" db="UniProtKB">
        <authorList>
            <consortium name="Ensembl"/>
        </authorList>
    </citation>
    <scope>IDENTIFICATION</scope>
</reference>
<keyword evidence="5" id="KW-0119">Carbohydrate metabolism</keyword>
<protein>
    <recommendedName>
        <fullName evidence="3">exo-alpha-sialidase</fullName>
        <ecNumber evidence="3">3.2.1.18</ecNumber>
    </recommendedName>
</protein>
<name>A0A665X7H6_ECHNA</name>
<dbReference type="GO" id="GO:0005737">
    <property type="term" value="C:cytoplasm"/>
    <property type="evidence" value="ECO:0007669"/>
    <property type="project" value="TreeGrafter"/>
</dbReference>
<reference evidence="8" key="3">
    <citation type="submission" date="2025-09" db="UniProtKB">
        <authorList>
            <consortium name="Ensembl"/>
        </authorList>
    </citation>
    <scope>IDENTIFICATION</scope>
</reference>
<dbReference type="InterPro" id="IPR036278">
    <property type="entry name" value="Sialidase_sf"/>
</dbReference>
<dbReference type="OMA" id="PWIINKG"/>
<dbReference type="GO" id="GO:0006689">
    <property type="term" value="P:ganglioside catabolic process"/>
    <property type="evidence" value="ECO:0007669"/>
    <property type="project" value="TreeGrafter"/>
</dbReference>
<keyword evidence="4" id="KW-0442">Lipid degradation</keyword>
<dbReference type="Proteomes" id="UP000472264">
    <property type="component" value="Chromosome 1"/>
</dbReference>
<gene>
    <name evidence="8" type="primary">LOC115045082</name>
</gene>
<evidence type="ECO:0000256" key="4">
    <source>
        <dbReference type="ARBA" id="ARBA00022963"/>
    </source>
</evidence>
<evidence type="ECO:0000256" key="3">
    <source>
        <dbReference type="ARBA" id="ARBA00012733"/>
    </source>
</evidence>
<dbReference type="Gene3D" id="2.120.10.10">
    <property type="match status" value="1"/>
</dbReference>
<comment type="similarity">
    <text evidence="2">Belongs to the glycosyl hydrolase 33 family.</text>
</comment>
<dbReference type="AlphaFoldDB" id="A0A665X7H6"/>
<evidence type="ECO:0000256" key="6">
    <source>
        <dbReference type="ARBA" id="ARBA00023295"/>
    </source>
</evidence>
<keyword evidence="6" id="KW-0326">Glycosidase</keyword>
<accession>A0A665X7H6</accession>
<dbReference type="Pfam" id="PF13088">
    <property type="entry name" value="BNR_2"/>
    <property type="match status" value="1"/>
</dbReference>